<sequence length="92" mass="10510">MPKRFTLIYWFRRKEVSKKTQKEINSPCLCGKPSNLCWSRWVVRTNNGQCVAQEVMSVASLIHVQFGTVHLNTKIASIEIECSNQTNIGLGR</sequence>
<proteinExistence type="predicted"/>
<comment type="caution">
    <text evidence="1">The sequence shown here is derived from an EMBL/GenBank/DDBJ whole genome shotgun (WGS) entry which is preliminary data.</text>
</comment>
<dbReference type="EMBL" id="JABWDY010031662">
    <property type="protein sequence ID" value="KAF5184733.1"/>
    <property type="molecule type" value="Genomic_DNA"/>
</dbReference>
<reference evidence="1 2" key="1">
    <citation type="submission" date="2020-06" db="EMBL/GenBank/DDBJ databases">
        <title>Transcriptomic and genomic resources for Thalictrum thalictroides and T. hernandezii: Facilitating candidate gene discovery in an emerging model plant lineage.</title>
        <authorList>
            <person name="Arias T."/>
            <person name="Riano-Pachon D.M."/>
            <person name="Di Stilio V.S."/>
        </authorList>
    </citation>
    <scope>NUCLEOTIDE SEQUENCE [LARGE SCALE GENOMIC DNA]</scope>
    <source>
        <strain evidence="2">cv. WT478/WT964</strain>
        <tissue evidence="1">Leaves</tissue>
    </source>
</reference>
<name>A0A7J6VII2_THATH</name>
<evidence type="ECO:0000313" key="1">
    <source>
        <dbReference type="EMBL" id="KAF5184733.1"/>
    </source>
</evidence>
<dbReference type="Proteomes" id="UP000554482">
    <property type="component" value="Unassembled WGS sequence"/>
</dbReference>
<evidence type="ECO:0000313" key="2">
    <source>
        <dbReference type="Proteomes" id="UP000554482"/>
    </source>
</evidence>
<gene>
    <name evidence="1" type="ORF">FRX31_025679</name>
</gene>
<accession>A0A7J6VII2</accession>
<organism evidence="1 2">
    <name type="scientific">Thalictrum thalictroides</name>
    <name type="common">Rue-anemone</name>
    <name type="synonym">Anemone thalictroides</name>
    <dbReference type="NCBI Taxonomy" id="46969"/>
    <lineage>
        <taxon>Eukaryota</taxon>
        <taxon>Viridiplantae</taxon>
        <taxon>Streptophyta</taxon>
        <taxon>Embryophyta</taxon>
        <taxon>Tracheophyta</taxon>
        <taxon>Spermatophyta</taxon>
        <taxon>Magnoliopsida</taxon>
        <taxon>Ranunculales</taxon>
        <taxon>Ranunculaceae</taxon>
        <taxon>Thalictroideae</taxon>
        <taxon>Thalictrum</taxon>
    </lineage>
</organism>
<keyword evidence="2" id="KW-1185">Reference proteome</keyword>
<protein>
    <submittedName>
        <fullName evidence="1">Uncharacterized protein</fullName>
    </submittedName>
</protein>
<dbReference type="AlphaFoldDB" id="A0A7J6VII2"/>